<dbReference type="GO" id="GO:0008010">
    <property type="term" value="F:structural constituent of chitin-based larval cuticle"/>
    <property type="evidence" value="ECO:0007669"/>
    <property type="project" value="TreeGrafter"/>
</dbReference>
<organism evidence="4 5">
    <name type="scientific">Sitophilus oryzae</name>
    <name type="common">Rice weevil</name>
    <name type="synonym">Curculio oryzae</name>
    <dbReference type="NCBI Taxonomy" id="7048"/>
    <lineage>
        <taxon>Eukaryota</taxon>
        <taxon>Metazoa</taxon>
        <taxon>Ecdysozoa</taxon>
        <taxon>Arthropoda</taxon>
        <taxon>Hexapoda</taxon>
        <taxon>Insecta</taxon>
        <taxon>Pterygota</taxon>
        <taxon>Neoptera</taxon>
        <taxon>Endopterygota</taxon>
        <taxon>Coleoptera</taxon>
        <taxon>Polyphaga</taxon>
        <taxon>Cucujiformia</taxon>
        <taxon>Curculionidae</taxon>
        <taxon>Dryophthorinae</taxon>
        <taxon>Sitophilus</taxon>
    </lineage>
</organism>
<evidence type="ECO:0000313" key="5">
    <source>
        <dbReference type="RefSeq" id="XP_030746751.1"/>
    </source>
</evidence>
<dbReference type="OrthoDB" id="7255276at2759"/>
<dbReference type="InterPro" id="IPR000618">
    <property type="entry name" value="Insect_cuticle"/>
</dbReference>
<evidence type="ECO:0000313" key="4">
    <source>
        <dbReference type="Proteomes" id="UP000504635"/>
    </source>
</evidence>
<protein>
    <submittedName>
        <fullName evidence="5">Flexible cuticle protein 12-like</fullName>
    </submittedName>
</protein>
<feature type="signal peptide" evidence="3">
    <location>
        <begin position="1"/>
        <end position="16"/>
    </location>
</feature>
<dbReference type="FunCoup" id="A0A6J2X6F3">
    <property type="interactions" value="17"/>
</dbReference>
<evidence type="ECO:0000256" key="3">
    <source>
        <dbReference type="SAM" id="SignalP"/>
    </source>
</evidence>
<gene>
    <name evidence="5" type="primary">LOC115875436</name>
</gene>
<keyword evidence="1 2" id="KW-0193">Cuticle</keyword>
<dbReference type="PANTHER" id="PTHR10380">
    <property type="entry name" value="CUTICLE PROTEIN"/>
    <property type="match status" value="1"/>
</dbReference>
<dbReference type="PROSITE" id="PS00233">
    <property type="entry name" value="CHIT_BIND_RR_1"/>
    <property type="match status" value="1"/>
</dbReference>
<dbReference type="InterPro" id="IPR050468">
    <property type="entry name" value="Cuticle_Struct_Prot"/>
</dbReference>
<dbReference type="AlphaFoldDB" id="A0A6J2X6F3"/>
<dbReference type="InterPro" id="IPR031311">
    <property type="entry name" value="CHIT_BIND_RR_consensus"/>
</dbReference>
<name>A0A6J2X6F3_SITOR</name>
<keyword evidence="3" id="KW-0732">Signal</keyword>
<dbReference type="KEGG" id="soy:115875436"/>
<dbReference type="PRINTS" id="PR00947">
    <property type="entry name" value="CUTICLE"/>
</dbReference>
<sequence>MKMFVVFFAIFAVALAAPQNPADVQAQVLRYENDNIGVEGYNFNYETSNGISQQEQGTLQNAGSENEVMQVRGSFSYTGPDGVVYTVTYIADENGFQPQGAHIPSK</sequence>
<dbReference type="GO" id="GO:0062129">
    <property type="term" value="C:chitin-based extracellular matrix"/>
    <property type="evidence" value="ECO:0007669"/>
    <property type="project" value="TreeGrafter"/>
</dbReference>
<proteinExistence type="predicted"/>
<keyword evidence="4" id="KW-1185">Reference proteome</keyword>
<dbReference type="RefSeq" id="XP_030746751.1">
    <property type="nucleotide sequence ID" value="XM_030890891.1"/>
</dbReference>
<dbReference type="Pfam" id="PF00379">
    <property type="entry name" value="Chitin_bind_4"/>
    <property type="match status" value="1"/>
</dbReference>
<reference evidence="5" key="1">
    <citation type="submission" date="2025-08" db="UniProtKB">
        <authorList>
            <consortium name="RefSeq"/>
        </authorList>
    </citation>
    <scope>IDENTIFICATION</scope>
    <source>
        <tissue evidence="5">Gonads</tissue>
    </source>
</reference>
<feature type="chain" id="PRO_5026784282" evidence="3">
    <location>
        <begin position="17"/>
        <end position="106"/>
    </location>
</feature>
<evidence type="ECO:0000256" key="1">
    <source>
        <dbReference type="ARBA" id="ARBA00022460"/>
    </source>
</evidence>
<evidence type="ECO:0000256" key="2">
    <source>
        <dbReference type="PROSITE-ProRule" id="PRU00497"/>
    </source>
</evidence>
<dbReference type="PANTHER" id="PTHR10380:SF218">
    <property type="entry name" value="ADULT CUTICLE PROTEIN 65AA-RELATED"/>
    <property type="match status" value="1"/>
</dbReference>
<dbReference type="GeneID" id="115875436"/>
<dbReference type="PROSITE" id="PS51155">
    <property type="entry name" value="CHIT_BIND_RR_2"/>
    <property type="match status" value="1"/>
</dbReference>
<accession>A0A6J2X6F3</accession>
<dbReference type="InParanoid" id="A0A6J2X6F3"/>
<dbReference type="Proteomes" id="UP000504635">
    <property type="component" value="Unplaced"/>
</dbReference>